<feature type="chain" id="PRO_5041930701" evidence="1">
    <location>
        <begin position="19"/>
        <end position="181"/>
    </location>
</feature>
<gene>
    <name evidence="2" type="ORF">B0H15DRAFT_951759</name>
</gene>
<comment type="caution">
    <text evidence="2">The sequence shown here is derived from an EMBL/GenBank/DDBJ whole genome shotgun (WGS) entry which is preliminary data.</text>
</comment>
<dbReference type="AlphaFoldDB" id="A0AAD6TYF2"/>
<feature type="signal peptide" evidence="1">
    <location>
        <begin position="1"/>
        <end position="18"/>
    </location>
</feature>
<organism evidence="2 3">
    <name type="scientific">Mycena belliarum</name>
    <dbReference type="NCBI Taxonomy" id="1033014"/>
    <lineage>
        <taxon>Eukaryota</taxon>
        <taxon>Fungi</taxon>
        <taxon>Dikarya</taxon>
        <taxon>Basidiomycota</taxon>
        <taxon>Agaricomycotina</taxon>
        <taxon>Agaricomycetes</taxon>
        <taxon>Agaricomycetidae</taxon>
        <taxon>Agaricales</taxon>
        <taxon>Marasmiineae</taxon>
        <taxon>Mycenaceae</taxon>
        <taxon>Mycena</taxon>
    </lineage>
</organism>
<proteinExistence type="predicted"/>
<accession>A0AAD6TYF2</accession>
<evidence type="ECO:0000313" key="2">
    <source>
        <dbReference type="EMBL" id="KAJ7084009.1"/>
    </source>
</evidence>
<keyword evidence="3" id="KW-1185">Reference proteome</keyword>
<keyword evidence="1" id="KW-0732">Signal</keyword>
<reference evidence="2" key="1">
    <citation type="submission" date="2023-03" db="EMBL/GenBank/DDBJ databases">
        <title>Massive genome expansion in bonnet fungi (Mycena s.s.) driven by repeated elements and novel gene families across ecological guilds.</title>
        <authorList>
            <consortium name="Lawrence Berkeley National Laboratory"/>
            <person name="Harder C.B."/>
            <person name="Miyauchi S."/>
            <person name="Viragh M."/>
            <person name="Kuo A."/>
            <person name="Thoen E."/>
            <person name="Andreopoulos B."/>
            <person name="Lu D."/>
            <person name="Skrede I."/>
            <person name="Drula E."/>
            <person name="Henrissat B."/>
            <person name="Morin E."/>
            <person name="Kohler A."/>
            <person name="Barry K."/>
            <person name="LaButti K."/>
            <person name="Morin E."/>
            <person name="Salamov A."/>
            <person name="Lipzen A."/>
            <person name="Mereny Z."/>
            <person name="Hegedus B."/>
            <person name="Baldrian P."/>
            <person name="Stursova M."/>
            <person name="Weitz H."/>
            <person name="Taylor A."/>
            <person name="Grigoriev I.V."/>
            <person name="Nagy L.G."/>
            <person name="Martin F."/>
            <person name="Kauserud H."/>
        </authorList>
    </citation>
    <scope>NUCLEOTIDE SEQUENCE</scope>
    <source>
        <strain evidence="2">CBHHK173m</strain>
    </source>
</reference>
<name>A0AAD6TYF2_9AGAR</name>
<evidence type="ECO:0000313" key="3">
    <source>
        <dbReference type="Proteomes" id="UP001222325"/>
    </source>
</evidence>
<sequence>MFNKYTLIVCALFAGVFAAPLSKTPSQVQASAVGSGTCDVTALQSKITDMQDVAKEILSVGIPLRDTFRVTAADAATFDTVVTAINDAATAAAANDFATTSTKISFIVDKVTGLFGDKDQNVSAIDLELFADARAATALVNVCNGGAAPAVAAAIDAVDATDIDTAPEVFAPPFDGTEIAA</sequence>
<dbReference type="EMBL" id="JARJCN010000039">
    <property type="protein sequence ID" value="KAJ7084009.1"/>
    <property type="molecule type" value="Genomic_DNA"/>
</dbReference>
<evidence type="ECO:0000256" key="1">
    <source>
        <dbReference type="SAM" id="SignalP"/>
    </source>
</evidence>
<protein>
    <submittedName>
        <fullName evidence="2">Uncharacterized protein</fullName>
    </submittedName>
</protein>
<dbReference type="Proteomes" id="UP001222325">
    <property type="component" value="Unassembled WGS sequence"/>
</dbReference>